<accession>W4PBF2</accession>
<protein>
    <submittedName>
        <fullName evidence="2">Uncharacterized protein</fullName>
    </submittedName>
</protein>
<feature type="transmembrane region" description="Helical" evidence="1">
    <location>
        <begin position="148"/>
        <end position="165"/>
    </location>
</feature>
<organism evidence="2 3">
    <name type="scientific">Bacteroides pyogenes JCM 6292</name>
    <dbReference type="NCBI Taxonomy" id="1235809"/>
    <lineage>
        <taxon>Bacteria</taxon>
        <taxon>Pseudomonadati</taxon>
        <taxon>Bacteroidota</taxon>
        <taxon>Bacteroidia</taxon>
        <taxon>Bacteroidales</taxon>
        <taxon>Bacteroidaceae</taxon>
        <taxon>Bacteroides</taxon>
    </lineage>
</organism>
<feature type="transmembrane region" description="Helical" evidence="1">
    <location>
        <begin position="44"/>
        <end position="65"/>
    </location>
</feature>
<sequence length="168" mass="18453">MNKIQLSHWKRNLSVALMSVGIVGLLGTVCAYTPTIPAGETSYQWLWCGWASIIFAVCVLLATGLSAKGVHFFHHSVAWGLILMGGIEAVWGLHQIYGFTTSNHSLYAVTGSFYNPGPYSGYLAWYFRFACTNGCGPVAQASMLGENGRGITFPAWCCVCFFAFFRRE</sequence>
<evidence type="ECO:0000256" key="1">
    <source>
        <dbReference type="SAM" id="Phobius"/>
    </source>
</evidence>
<name>W4PBF2_9BACE</name>
<gene>
    <name evidence="2" type="ORF">JCM6292_3637</name>
</gene>
<evidence type="ECO:0000313" key="3">
    <source>
        <dbReference type="Proteomes" id="UP000018861"/>
    </source>
</evidence>
<evidence type="ECO:0000313" key="2">
    <source>
        <dbReference type="EMBL" id="GAE17092.1"/>
    </source>
</evidence>
<keyword evidence="1" id="KW-0472">Membrane</keyword>
<keyword evidence="1" id="KW-0812">Transmembrane</keyword>
<feature type="transmembrane region" description="Helical" evidence="1">
    <location>
        <begin position="77"/>
        <end position="97"/>
    </location>
</feature>
<dbReference type="AlphaFoldDB" id="W4PBF2"/>
<dbReference type="Proteomes" id="UP000018861">
    <property type="component" value="Unassembled WGS sequence"/>
</dbReference>
<comment type="caution">
    <text evidence="2">The sequence shown here is derived from an EMBL/GenBank/DDBJ whole genome shotgun (WGS) entry which is preliminary data.</text>
</comment>
<feature type="transmembrane region" description="Helical" evidence="1">
    <location>
        <begin position="12"/>
        <end position="32"/>
    </location>
</feature>
<proteinExistence type="predicted"/>
<keyword evidence="1" id="KW-1133">Transmembrane helix</keyword>
<dbReference type="EMBL" id="BAIQ01000057">
    <property type="protein sequence ID" value="GAE17092.1"/>
    <property type="molecule type" value="Genomic_DNA"/>
</dbReference>
<reference evidence="2 3" key="1">
    <citation type="journal article" date="2014" name="Genome Announc.">
        <title>Draft Genome Sequences of Three Strains of Bacteroides pyogenes Isolated from a Cat and Swine.</title>
        <authorList>
            <person name="Sakamoto M."/>
            <person name="Oshima K."/>
            <person name="Suda W."/>
            <person name="Kitamura K."/>
            <person name="Iida T."/>
            <person name="Hattori M."/>
            <person name="Ohkuma M."/>
        </authorList>
    </citation>
    <scope>NUCLEOTIDE SEQUENCE [LARGE SCALE GENOMIC DNA]</scope>
    <source>
        <strain evidence="2 3">JCM 6292</strain>
    </source>
</reference>